<dbReference type="Pfam" id="PF00428">
    <property type="entry name" value="Ribosomal_60s"/>
    <property type="match status" value="1"/>
</dbReference>
<sequence>MQELAALLLLKLAGKDGSSDEITAVITAAGKEVDAAALETLLKEVGDSDINELLASGMDKLKDVKMGGGGGGGGAGGAGGAAEEAEEEKEEEEEEEMDLGGGMDVR</sequence>
<evidence type="ECO:0000256" key="3">
    <source>
        <dbReference type="ARBA" id="ARBA00023274"/>
    </source>
</evidence>
<evidence type="ECO:0000256" key="4">
    <source>
        <dbReference type="SAM" id="MobiDB-lite"/>
    </source>
</evidence>
<evidence type="ECO:0008006" key="6">
    <source>
        <dbReference type="Google" id="ProtNLM"/>
    </source>
</evidence>
<dbReference type="EMBL" id="HBGY01033779">
    <property type="protein sequence ID" value="CAD9614778.1"/>
    <property type="molecule type" value="Transcribed_RNA"/>
</dbReference>
<proteinExistence type="inferred from homology"/>
<dbReference type="InterPro" id="IPR038716">
    <property type="entry name" value="P1/P2_N_sf"/>
</dbReference>
<comment type="similarity">
    <text evidence="1">Belongs to the eukaryotic ribosomal protein P1/P2 family.</text>
</comment>
<reference evidence="5" key="1">
    <citation type="submission" date="2021-01" db="EMBL/GenBank/DDBJ databases">
        <authorList>
            <person name="Corre E."/>
            <person name="Pelletier E."/>
            <person name="Niang G."/>
            <person name="Scheremetjew M."/>
            <person name="Finn R."/>
            <person name="Kale V."/>
            <person name="Holt S."/>
            <person name="Cochrane G."/>
            <person name="Meng A."/>
            <person name="Brown T."/>
            <person name="Cohen L."/>
        </authorList>
    </citation>
    <scope>NUCLEOTIDE SEQUENCE</scope>
    <source>
        <strain evidence="5">B650</strain>
    </source>
</reference>
<keyword evidence="2" id="KW-0689">Ribosomal protein</keyword>
<keyword evidence="3" id="KW-0687">Ribonucleoprotein</keyword>
<feature type="region of interest" description="Disordered" evidence="4">
    <location>
        <begin position="65"/>
        <end position="106"/>
    </location>
</feature>
<gene>
    <name evidence="5" type="ORF">LDAN0321_LOCUS21223</name>
</gene>
<accession>A0A7S2LUP1</accession>
<dbReference type="GO" id="GO:0022625">
    <property type="term" value="C:cytosolic large ribosomal subunit"/>
    <property type="evidence" value="ECO:0007669"/>
    <property type="project" value="InterPro"/>
</dbReference>
<dbReference type="FunFam" id="1.10.10.1410:FF:000002">
    <property type="entry name" value="60S acidic ribosomal protein P2"/>
    <property type="match status" value="1"/>
</dbReference>
<evidence type="ECO:0000256" key="1">
    <source>
        <dbReference type="ARBA" id="ARBA00005436"/>
    </source>
</evidence>
<dbReference type="PANTHER" id="PTHR21141:SF5">
    <property type="entry name" value="LARGE RIBOSOMAL SUBUNIT PROTEIN P2"/>
    <property type="match status" value="1"/>
</dbReference>
<feature type="compositionally biased region" description="Gly residues" evidence="4">
    <location>
        <begin position="66"/>
        <end position="80"/>
    </location>
</feature>
<dbReference type="Gene3D" id="1.10.10.1410">
    <property type="match status" value="1"/>
</dbReference>
<organism evidence="5">
    <name type="scientific">Leptocylindrus danicus</name>
    <dbReference type="NCBI Taxonomy" id="163516"/>
    <lineage>
        <taxon>Eukaryota</taxon>
        <taxon>Sar</taxon>
        <taxon>Stramenopiles</taxon>
        <taxon>Ochrophyta</taxon>
        <taxon>Bacillariophyta</taxon>
        <taxon>Coscinodiscophyceae</taxon>
        <taxon>Chaetocerotophycidae</taxon>
        <taxon>Leptocylindrales</taxon>
        <taxon>Leptocylindraceae</taxon>
        <taxon>Leptocylindrus</taxon>
    </lineage>
</organism>
<evidence type="ECO:0000256" key="2">
    <source>
        <dbReference type="ARBA" id="ARBA00022980"/>
    </source>
</evidence>
<dbReference type="AlphaFoldDB" id="A0A7S2LUP1"/>
<dbReference type="InterPro" id="IPR044076">
    <property type="entry name" value="Ribosomal_P2"/>
</dbReference>
<protein>
    <recommendedName>
        <fullName evidence="6">60S acidic ribosomal protein P2</fullName>
    </recommendedName>
</protein>
<dbReference type="GO" id="GO:0002182">
    <property type="term" value="P:cytoplasmic translational elongation"/>
    <property type="evidence" value="ECO:0007669"/>
    <property type="project" value="InterPro"/>
</dbReference>
<dbReference type="PANTHER" id="PTHR21141">
    <property type="entry name" value="60S ACIDIC RIBOSOMAL PROTEIN FAMILY MEMBER"/>
    <property type="match status" value="1"/>
</dbReference>
<feature type="compositionally biased region" description="Acidic residues" evidence="4">
    <location>
        <begin position="83"/>
        <end position="98"/>
    </location>
</feature>
<evidence type="ECO:0000313" key="5">
    <source>
        <dbReference type="EMBL" id="CAD9614778.1"/>
    </source>
</evidence>
<dbReference type="GO" id="GO:0003735">
    <property type="term" value="F:structural constituent of ribosome"/>
    <property type="evidence" value="ECO:0007669"/>
    <property type="project" value="InterPro"/>
</dbReference>
<name>A0A7S2LUP1_9STRA</name>